<dbReference type="VEuPathDB" id="FungiDB:CC1G_12155"/>
<dbReference type="Proteomes" id="UP000001861">
    <property type="component" value="Unassembled WGS sequence"/>
</dbReference>
<keyword evidence="2" id="KW-1185">Reference proteome</keyword>
<dbReference type="InParanoid" id="A8N0B7"/>
<dbReference type="RefSeq" id="XP_001828314.1">
    <property type="nucleotide sequence ID" value="XM_001828262.1"/>
</dbReference>
<name>A8N0B7_COPC7</name>
<evidence type="ECO:0000313" key="2">
    <source>
        <dbReference type="Proteomes" id="UP000001861"/>
    </source>
</evidence>
<evidence type="ECO:0000313" key="1">
    <source>
        <dbReference type="EMBL" id="EAU93491.1"/>
    </source>
</evidence>
<dbReference type="KEGG" id="cci:CC1G_12155"/>
<organism evidence="1 2">
    <name type="scientific">Coprinopsis cinerea (strain Okayama-7 / 130 / ATCC MYA-4618 / FGSC 9003)</name>
    <name type="common">Inky cap fungus</name>
    <name type="synonym">Hormographiella aspergillata</name>
    <dbReference type="NCBI Taxonomy" id="240176"/>
    <lineage>
        <taxon>Eukaryota</taxon>
        <taxon>Fungi</taxon>
        <taxon>Dikarya</taxon>
        <taxon>Basidiomycota</taxon>
        <taxon>Agaricomycotina</taxon>
        <taxon>Agaricomycetes</taxon>
        <taxon>Agaricomycetidae</taxon>
        <taxon>Agaricales</taxon>
        <taxon>Agaricineae</taxon>
        <taxon>Psathyrellaceae</taxon>
        <taxon>Coprinopsis</taxon>
    </lineage>
</organism>
<reference evidence="1 2" key="1">
    <citation type="journal article" date="2010" name="Proc. Natl. Acad. Sci. U.S.A.">
        <title>Insights into evolution of multicellular fungi from the assembled chromosomes of the mushroom Coprinopsis cinerea (Coprinus cinereus).</title>
        <authorList>
            <person name="Stajich J.E."/>
            <person name="Wilke S.K."/>
            <person name="Ahren D."/>
            <person name="Au C.H."/>
            <person name="Birren B.W."/>
            <person name="Borodovsky M."/>
            <person name="Burns C."/>
            <person name="Canback B."/>
            <person name="Casselton L.A."/>
            <person name="Cheng C.K."/>
            <person name="Deng J."/>
            <person name="Dietrich F.S."/>
            <person name="Fargo D.C."/>
            <person name="Farman M.L."/>
            <person name="Gathman A.C."/>
            <person name="Goldberg J."/>
            <person name="Guigo R."/>
            <person name="Hoegger P.J."/>
            <person name="Hooker J.B."/>
            <person name="Huggins A."/>
            <person name="James T.Y."/>
            <person name="Kamada T."/>
            <person name="Kilaru S."/>
            <person name="Kodira C."/>
            <person name="Kues U."/>
            <person name="Kupfer D."/>
            <person name="Kwan H.S."/>
            <person name="Lomsadze A."/>
            <person name="Li W."/>
            <person name="Lilly W.W."/>
            <person name="Ma L.J."/>
            <person name="Mackey A.J."/>
            <person name="Manning G."/>
            <person name="Martin F."/>
            <person name="Muraguchi H."/>
            <person name="Natvig D.O."/>
            <person name="Palmerini H."/>
            <person name="Ramesh M.A."/>
            <person name="Rehmeyer C.J."/>
            <person name="Roe B.A."/>
            <person name="Shenoy N."/>
            <person name="Stanke M."/>
            <person name="Ter-Hovhannisyan V."/>
            <person name="Tunlid A."/>
            <person name="Velagapudi R."/>
            <person name="Vision T.J."/>
            <person name="Zeng Q."/>
            <person name="Zolan M.E."/>
            <person name="Pukkila P.J."/>
        </authorList>
    </citation>
    <scope>NUCLEOTIDE SEQUENCE [LARGE SCALE GENOMIC DNA]</scope>
    <source>
        <strain evidence="2">Okayama-7 / 130 / ATCC MYA-4618 / FGSC 9003</strain>
    </source>
</reference>
<dbReference type="OrthoDB" id="10601706at2759"/>
<protein>
    <submittedName>
        <fullName evidence="1">Uncharacterized protein</fullName>
    </submittedName>
</protein>
<comment type="caution">
    <text evidence="1">The sequence shown here is derived from an EMBL/GenBank/DDBJ whole genome shotgun (WGS) entry which is preliminary data.</text>
</comment>
<dbReference type="AlphaFoldDB" id="A8N0B7"/>
<accession>A8N0B7</accession>
<proteinExistence type="predicted"/>
<sequence length="112" mass="12770">MVVNRGQRGDDILEAAIVQLGNVVNDGEIEWDIRVQAKCCLIKAYLSRFACHGWVEDLDLCWDILRDTDKAELSFLHQHWINGGCEILSEEIQSASALIVEYRQSVNVMDYT</sequence>
<dbReference type="EMBL" id="AACS02000001">
    <property type="protein sequence ID" value="EAU93491.1"/>
    <property type="molecule type" value="Genomic_DNA"/>
</dbReference>
<dbReference type="GeneID" id="6004743"/>
<gene>
    <name evidence="1" type="ORF">CC1G_12155</name>
</gene>